<dbReference type="Pfam" id="PF03781">
    <property type="entry name" value="FGE-sulfatase"/>
    <property type="match status" value="1"/>
</dbReference>
<sequence length="477" mass="55349">MTHESYTKKGLMKKLQQKWWNYKVLFLVLGFILLVNFVWAAAQDFQKIAKEFQESAISDFIGFSVKGERYPLMHTISELRYRVFEEKLGINKKVETRACSLNRTYGVAVPNDQKKFCQDYDALVELAKTSLIQTALFEKIYLNAEPFLLYEIERQRARESVRIWIRQKMKCLKDKYSCGRDERNMIKRVTKFEPKILKTYLKLLYNLEKKLFPEEQVATIIKTKDLETLCGFVDQVSQKTARPGMILIDSGNFKMGSSEGLPSEHPVREVKVDEFWIDKCEVTNYQFLLVAAQHPFLRKSTFPRKFHDGNYLLNWPDDLLPETGSELKPVIHVSWYAARHYCNYVGKRLPSEAEWEIAARAGTEGAYSVEGGAEFLEDYAWFRENSGRTIHTTAQKISNPNGLFDIHGNAWEWVYDWFGIYTTDNASNPQGPEIGKYRVLRGGSWSNPPEYLRSTMRRDALPTSTSNNIGFRCAAKK</sequence>
<dbReference type="InterPro" id="IPR051043">
    <property type="entry name" value="Sulfatase_Mod_Factor_Kinase"/>
</dbReference>
<dbReference type="InterPro" id="IPR005532">
    <property type="entry name" value="SUMF_dom"/>
</dbReference>
<feature type="domain" description="Sulfatase-modifying factor enzyme-like" evidence="1">
    <location>
        <begin position="243"/>
        <end position="474"/>
    </location>
</feature>
<dbReference type="PANTHER" id="PTHR23150:SF19">
    <property type="entry name" value="FORMYLGLYCINE-GENERATING ENZYME"/>
    <property type="match status" value="1"/>
</dbReference>
<protein>
    <submittedName>
        <fullName evidence="2">Formylglycine-generating enzyme family protein</fullName>
    </submittedName>
</protein>
<dbReference type="PANTHER" id="PTHR23150">
    <property type="entry name" value="SULFATASE MODIFYING FACTOR 1, 2"/>
    <property type="match status" value="1"/>
</dbReference>
<reference evidence="2 3" key="1">
    <citation type="submission" date="2018-06" db="EMBL/GenBank/DDBJ databases">
        <title>Combined omics and stable isotope probing to characterize newly discovered Mariana Back-Arc vent microbial communities.</title>
        <authorList>
            <person name="Trembath-Reichert E."/>
            <person name="Huber J.A."/>
        </authorList>
    </citation>
    <scope>NUCLEOTIDE SEQUENCE [LARGE SCALE GENOMIC DNA]</scope>
    <source>
        <strain evidence="2">MAG 24</strain>
    </source>
</reference>
<evidence type="ECO:0000313" key="3">
    <source>
        <dbReference type="Proteomes" id="UP000287176"/>
    </source>
</evidence>
<comment type="caution">
    <text evidence="2">The sequence shown here is derived from an EMBL/GenBank/DDBJ whole genome shotgun (WGS) entry which is preliminary data.</text>
</comment>
<gene>
    <name evidence="2" type="ORF">DSY94_08815</name>
</gene>
<dbReference type="AlphaFoldDB" id="A0A432GH43"/>
<evidence type="ECO:0000259" key="1">
    <source>
        <dbReference type="Pfam" id="PF03781"/>
    </source>
</evidence>
<proteinExistence type="predicted"/>
<dbReference type="EMBL" id="QNZI01000226">
    <property type="protein sequence ID" value="RTZ83209.1"/>
    <property type="molecule type" value="Genomic_DNA"/>
</dbReference>
<dbReference type="InterPro" id="IPR042095">
    <property type="entry name" value="SUMF_sf"/>
</dbReference>
<dbReference type="Gene3D" id="3.90.1580.10">
    <property type="entry name" value="paralog of FGE (formylglycine-generating enzyme)"/>
    <property type="match status" value="1"/>
</dbReference>
<dbReference type="Proteomes" id="UP000287176">
    <property type="component" value="Unassembled WGS sequence"/>
</dbReference>
<dbReference type="InterPro" id="IPR016187">
    <property type="entry name" value="CTDL_fold"/>
</dbReference>
<dbReference type="GO" id="GO:0120147">
    <property type="term" value="F:formylglycine-generating oxidase activity"/>
    <property type="evidence" value="ECO:0007669"/>
    <property type="project" value="TreeGrafter"/>
</dbReference>
<organism evidence="2 3">
    <name type="scientific">SAR324 cluster bacterium</name>
    <dbReference type="NCBI Taxonomy" id="2024889"/>
    <lineage>
        <taxon>Bacteria</taxon>
        <taxon>Deltaproteobacteria</taxon>
        <taxon>SAR324 cluster</taxon>
    </lineage>
</organism>
<dbReference type="SUPFAM" id="SSF56436">
    <property type="entry name" value="C-type lectin-like"/>
    <property type="match status" value="1"/>
</dbReference>
<name>A0A432GH43_9DELT</name>
<accession>A0A432GH43</accession>
<evidence type="ECO:0000313" key="2">
    <source>
        <dbReference type="EMBL" id="RTZ83209.1"/>
    </source>
</evidence>